<protein>
    <recommendedName>
        <fullName evidence="4">PrgI family protein</fullName>
    </recommendedName>
</protein>
<feature type="transmembrane region" description="Helical" evidence="1">
    <location>
        <begin position="51"/>
        <end position="71"/>
    </location>
</feature>
<proteinExistence type="predicted"/>
<name>A0A096B2U1_FLAPL</name>
<keyword evidence="1" id="KW-0812">Transmembrane</keyword>
<accession>A0A096B2U1</accession>
<evidence type="ECO:0000256" key="1">
    <source>
        <dbReference type="SAM" id="Phobius"/>
    </source>
</evidence>
<dbReference type="EMBL" id="ADLO01000114">
    <property type="protein sequence ID" value="KGF53256.1"/>
    <property type="molecule type" value="Genomic_DNA"/>
</dbReference>
<dbReference type="HOGENOM" id="CLU_2178319_0_0_9"/>
<dbReference type="eggNOG" id="ENOG50327KE">
    <property type="taxonomic scope" value="Bacteria"/>
</dbReference>
<evidence type="ECO:0000313" key="2">
    <source>
        <dbReference type="EMBL" id="KGF53256.1"/>
    </source>
</evidence>
<evidence type="ECO:0000313" key="3">
    <source>
        <dbReference type="Proteomes" id="UP000029585"/>
    </source>
</evidence>
<gene>
    <name evidence="2" type="ORF">HMPREF9460_03765</name>
</gene>
<feature type="transmembrane region" description="Helical" evidence="1">
    <location>
        <begin position="27"/>
        <end position="45"/>
    </location>
</feature>
<keyword evidence="1" id="KW-1133">Transmembrane helix</keyword>
<keyword evidence="3" id="KW-1185">Reference proteome</keyword>
<organism evidence="2 3">
    <name type="scientific">Flavonifractor plautii 1_3_50AFAA</name>
    <dbReference type="NCBI Taxonomy" id="742738"/>
    <lineage>
        <taxon>Bacteria</taxon>
        <taxon>Bacillati</taxon>
        <taxon>Bacillota</taxon>
        <taxon>Clostridia</taxon>
        <taxon>Eubacteriales</taxon>
        <taxon>Oscillospiraceae</taxon>
        <taxon>Flavonifractor</taxon>
    </lineage>
</organism>
<reference evidence="2 3" key="1">
    <citation type="submission" date="2011-08" db="EMBL/GenBank/DDBJ databases">
        <title>The Genome Sequence of Clostridium orbiscindens 1_3_50AFAA.</title>
        <authorList>
            <consortium name="The Broad Institute Genome Sequencing Platform"/>
            <person name="Earl A."/>
            <person name="Ward D."/>
            <person name="Feldgarden M."/>
            <person name="Gevers D."/>
            <person name="Daigneault M."/>
            <person name="Strauss J."/>
            <person name="Allen-Vercoe E."/>
            <person name="Young S.K."/>
            <person name="Zeng Q."/>
            <person name="Gargeya S."/>
            <person name="Fitzgerald M."/>
            <person name="Haas B."/>
            <person name="Abouelleil A."/>
            <person name="Alvarado L."/>
            <person name="Arachchi H.M."/>
            <person name="Berlin A."/>
            <person name="Brown A."/>
            <person name="Chapman S.B."/>
            <person name="Chen Z."/>
            <person name="Dunbar C."/>
            <person name="Freedman E."/>
            <person name="Gearin G."/>
            <person name="Gellesch M."/>
            <person name="Goldberg J."/>
            <person name="Griggs A."/>
            <person name="Gujja S."/>
            <person name="Heiman D."/>
            <person name="Howarth C."/>
            <person name="Larson L."/>
            <person name="Lui A."/>
            <person name="MacDonald P.J.P."/>
            <person name="Montmayeur A."/>
            <person name="Murphy C."/>
            <person name="Neiman D."/>
            <person name="Pearson M."/>
            <person name="Priest M."/>
            <person name="Roberts A."/>
            <person name="Saif S."/>
            <person name="Shea T."/>
            <person name="Shenoy N."/>
            <person name="Sisk P."/>
            <person name="Stolte C."/>
            <person name="Sykes S."/>
            <person name="Wortman J."/>
            <person name="Nusbaum C."/>
            <person name="Birren B."/>
        </authorList>
    </citation>
    <scope>NUCLEOTIDE SEQUENCE [LARGE SCALE GENOMIC DNA]</scope>
    <source>
        <strain evidence="2 3">1_3_50AFAA</strain>
    </source>
</reference>
<dbReference type="AlphaFoldDB" id="A0A096B2U1"/>
<comment type="caution">
    <text evidence="2">The sequence shown here is derived from an EMBL/GenBank/DDBJ whole genome shotgun (WGS) entry which is preliminary data.</text>
</comment>
<keyword evidence="1" id="KW-0472">Membrane</keyword>
<dbReference type="RefSeq" id="WP_080744546.1">
    <property type="nucleotide sequence ID" value="NZ_KN174167.1"/>
</dbReference>
<sequence length="117" mass="13812">MGYETYHIPVNYTDAGKLFGLFEIRNVVEAVLIGLPVLALCARFLPLVITWKITVSLFFLVPTVGFALIGLKDDSLTRYLKTWWIWRQRRRVVTYRGEVHPHESERRYLRQFRCGRP</sequence>
<evidence type="ECO:0008006" key="4">
    <source>
        <dbReference type="Google" id="ProtNLM"/>
    </source>
</evidence>
<dbReference type="Proteomes" id="UP000029585">
    <property type="component" value="Unassembled WGS sequence"/>
</dbReference>